<evidence type="ECO:0000256" key="16">
    <source>
        <dbReference type="ARBA" id="ARBA00029351"/>
    </source>
</evidence>
<dbReference type="InterPro" id="IPR050597">
    <property type="entry name" value="Cytochrome_c_Oxidase_Subunit"/>
</dbReference>
<keyword evidence="20" id="KW-1185">Reference proteome</keyword>
<keyword evidence="8 17" id="KW-0812">Transmembrane</keyword>
<dbReference type="InterPro" id="IPR036909">
    <property type="entry name" value="Cyt_c-like_dom_sf"/>
</dbReference>
<keyword evidence="4 17" id="KW-0813">Transport</keyword>
<evidence type="ECO:0000256" key="11">
    <source>
        <dbReference type="ARBA" id="ARBA00022967"/>
    </source>
</evidence>
<evidence type="ECO:0000256" key="2">
    <source>
        <dbReference type="ARBA" id="ARBA00012951"/>
    </source>
</evidence>
<comment type="caution">
    <text evidence="19">The sequence shown here is derived from an EMBL/GenBank/DDBJ whole genome shotgun (WGS) entry which is preliminary data.</text>
</comment>
<feature type="domain" description="Cytochrome c" evidence="18">
    <location>
        <begin position="54"/>
        <end position="139"/>
    </location>
</feature>
<reference evidence="19 20" key="1">
    <citation type="submission" date="2023-07" db="EMBL/GenBank/DDBJ databases">
        <title>Sequencing the genomes of 1000 actinobacteria strains.</title>
        <authorList>
            <person name="Klenk H.-P."/>
        </authorList>
    </citation>
    <scope>NUCLEOTIDE SEQUENCE [LARGE SCALE GENOMIC DNA]</scope>
    <source>
        <strain evidence="19 20">DSM 19426</strain>
    </source>
</reference>
<dbReference type="Pfam" id="PF13442">
    <property type="entry name" value="Cytochrome_CBB3"/>
    <property type="match status" value="1"/>
</dbReference>
<keyword evidence="9 17" id="KW-0479">Metal-binding</keyword>
<keyword evidence="15 17" id="KW-0472">Membrane</keyword>
<dbReference type="Proteomes" id="UP001183648">
    <property type="component" value="Unassembled WGS sequence"/>
</dbReference>
<dbReference type="PANTHER" id="PTHR33751">
    <property type="entry name" value="CBB3-TYPE CYTOCHROME C OXIDASE SUBUNIT FIXP"/>
    <property type="match status" value="1"/>
</dbReference>
<dbReference type="Pfam" id="PF00034">
    <property type="entry name" value="Cytochrom_C"/>
    <property type="match status" value="1"/>
</dbReference>
<dbReference type="SUPFAM" id="SSF46626">
    <property type="entry name" value="Cytochrome c"/>
    <property type="match status" value="2"/>
</dbReference>
<evidence type="ECO:0000256" key="8">
    <source>
        <dbReference type="ARBA" id="ARBA00022692"/>
    </source>
</evidence>
<feature type="domain" description="Cytochrome c" evidence="18">
    <location>
        <begin position="162"/>
        <end position="240"/>
    </location>
</feature>
<keyword evidence="5 17" id="KW-1003">Cell membrane</keyword>
<evidence type="ECO:0000256" key="10">
    <source>
        <dbReference type="ARBA" id="ARBA00022737"/>
    </source>
</evidence>
<dbReference type="EMBL" id="JAVDYG010000001">
    <property type="protein sequence ID" value="MDR7360574.1"/>
    <property type="molecule type" value="Genomic_DNA"/>
</dbReference>
<accession>A0ABU2BT95</accession>
<evidence type="ECO:0000256" key="17">
    <source>
        <dbReference type="PIRNR" id="PIRNR000007"/>
    </source>
</evidence>
<organism evidence="19 20">
    <name type="scientific">Nocardioides marmoribigeumensis</name>
    <dbReference type="NCBI Taxonomy" id="433649"/>
    <lineage>
        <taxon>Bacteria</taxon>
        <taxon>Bacillati</taxon>
        <taxon>Actinomycetota</taxon>
        <taxon>Actinomycetes</taxon>
        <taxon>Propionibacteriales</taxon>
        <taxon>Nocardioidaceae</taxon>
        <taxon>Nocardioides</taxon>
    </lineage>
</organism>
<keyword evidence="11 17" id="KW-1278">Translocase</keyword>
<comment type="catalytic activity">
    <reaction evidence="16 17">
        <text>a quinol + 2 Fe(III)-[cytochrome c](out) = a quinone + 2 Fe(II)-[cytochrome c](out) + 2 H(+)(out)</text>
        <dbReference type="Rhea" id="RHEA:11484"/>
        <dbReference type="Rhea" id="RHEA-COMP:10350"/>
        <dbReference type="Rhea" id="RHEA-COMP:14399"/>
        <dbReference type="ChEBI" id="CHEBI:15378"/>
        <dbReference type="ChEBI" id="CHEBI:24646"/>
        <dbReference type="ChEBI" id="CHEBI:29033"/>
        <dbReference type="ChEBI" id="CHEBI:29034"/>
        <dbReference type="ChEBI" id="CHEBI:132124"/>
        <dbReference type="EC" id="7.1.1.8"/>
    </reaction>
</comment>
<dbReference type="InterPro" id="IPR009152">
    <property type="entry name" value="bc1_cytC-su"/>
</dbReference>
<evidence type="ECO:0000256" key="5">
    <source>
        <dbReference type="ARBA" id="ARBA00022475"/>
    </source>
</evidence>
<keyword evidence="7 17" id="KW-0679">Respiratory chain</keyword>
<keyword evidence="14 17" id="KW-0408">Iron</keyword>
<keyword evidence="6 17" id="KW-0349">Heme</keyword>
<evidence type="ECO:0000256" key="9">
    <source>
        <dbReference type="ARBA" id="ARBA00022723"/>
    </source>
</evidence>
<evidence type="ECO:0000256" key="6">
    <source>
        <dbReference type="ARBA" id="ARBA00022617"/>
    </source>
</evidence>
<evidence type="ECO:0000256" key="7">
    <source>
        <dbReference type="ARBA" id="ARBA00022660"/>
    </source>
</evidence>
<evidence type="ECO:0000313" key="19">
    <source>
        <dbReference type="EMBL" id="MDR7360574.1"/>
    </source>
</evidence>
<evidence type="ECO:0000256" key="13">
    <source>
        <dbReference type="ARBA" id="ARBA00022989"/>
    </source>
</evidence>
<keyword evidence="10" id="KW-0677">Repeat</keyword>
<feature type="transmembrane region" description="Helical" evidence="17">
    <location>
        <begin position="260"/>
        <end position="278"/>
    </location>
</feature>
<evidence type="ECO:0000256" key="3">
    <source>
        <dbReference type="ARBA" id="ARBA00017819"/>
    </source>
</evidence>
<evidence type="ECO:0000259" key="18">
    <source>
        <dbReference type="PROSITE" id="PS51007"/>
    </source>
</evidence>
<keyword evidence="12 17" id="KW-0249">Electron transport</keyword>
<evidence type="ECO:0000256" key="4">
    <source>
        <dbReference type="ARBA" id="ARBA00022448"/>
    </source>
</evidence>
<evidence type="ECO:0000256" key="15">
    <source>
        <dbReference type="ARBA" id="ARBA00023136"/>
    </source>
</evidence>
<evidence type="ECO:0000256" key="14">
    <source>
        <dbReference type="ARBA" id="ARBA00023004"/>
    </source>
</evidence>
<sequence length="291" mass="30673">MRRLSARLSATRRSRYAAPVVLLLALMATGLVYSVVDSSLSTPAQAEQSSYDQDTVAAGRALFLVGCSSCHGMNGEGVPTKNGKQYGPSLVGVGAAAVDFQVGTGRMPMAAPGAQAQRKPKVYSPQEVEQLAAYVASLGPGPSVPDKEMYDPETIPEDQRAEAVVRGGEFFRTNCTACHNFAASGGALPGGKYAPTLIGVEPRHIYEALITGPQQMPVFSDEVITPEQKRDVIAYIQSIEETPRYGGFSMGSLGPVSEGMFAWIAGIGGLVGFAIWIASHTARTTRKGASL</sequence>
<dbReference type="Gene3D" id="1.10.760.10">
    <property type="entry name" value="Cytochrome c-like domain"/>
    <property type="match status" value="2"/>
</dbReference>
<proteinExistence type="predicted"/>
<protein>
    <recommendedName>
        <fullName evidence="3 17">Cytochrome bc1 complex cytochrome c subunit</fullName>
        <ecNumber evidence="2 17">7.1.1.8</ecNumber>
    </recommendedName>
</protein>
<dbReference type="InterPro" id="IPR009056">
    <property type="entry name" value="Cyt_c-like_dom"/>
</dbReference>
<gene>
    <name evidence="19" type="ORF">J2S63_000127</name>
</gene>
<comment type="subcellular location">
    <subcellularLocation>
        <location evidence="1 17">Cell membrane</location>
        <topology evidence="1 17">Multi-pass membrane protein</topology>
    </subcellularLocation>
</comment>
<dbReference type="PIRSF" id="PIRSF000007">
    <property type="entry name" value="Ubiq_cycred_cyc"/>
    <property type="match status" value="1"/>
</dbReference>
<dbReference type="PANTHER" id="PTHR33751:SF13">
    <property type="entry name" value="CYTOCHROME BC1 COMPLEX CYTOCHROME C SUBUNIT"/>
    <property type="match status" value="1"/>
</dbReference>
<evidence type="ECO:0000313" key="20">
    <source>
        <dbReference type="Proteomes" id="UP001183648"/>
    </source>
</evidence>
<dbReference type="EC" id="7.1.1.8" evidence="2 17"/>
<comment type="subunit">
    <text evidence="17">The cytochrome bc1 complex is composed of a cytochrome b (QcrB), the Rieske iron-sulfur protein (QcrA) and a diheme cytochrome c (QcrC) subunit.</text>
</comment>
<name>A0ABU2BT95_9ACTN</name>
<keyword evidence="13 17" id="KW-1133">Transmembrane helix</keyword>
<evidence type="ECO:0000256" key="12">
    <source>
        <dbReference type="ARBA" id="ARBA00022982"/>
    </source>
</evidence>
<dbReference type="PROSITE" id="PS51007">
    <property type="entry name" value="CYTC"/>
    <property type="match status" value="2"/>
</dbReference>
<comment type="caution">
    <text evidence="17">Lacks conserved residue(s) required for the propagation of feature annotation.</text>
</comment>
<evidence type="ECO:0000256" key="1">
    <source>
        <dbReference type="ARBA" id="ARBA00004651"/>
    </source>
</evidence>